<dbReference type="PANTHER" id="PTHR32285:SF156">
    <property type="entry name" value="TRICHOME BIREFRINGENCE-LIKE N-TERMINAL DOMAIN-CONTAINING PROTEIN"/>
    <property type="match status" value="1"/>
</dbReference>
<keyword evidence="4 12" id="KW-0812">Transmembrane</keyword>
<evidence type="ECO:0000256" key="5">
    <source>
        <dbReference type="ARBA" id="ARBA00022968"/>
    </source>
</evidence>
<comment type="subcellular location">
    <subcellularLocation>
        <location evidence="1">Golgi apparatus membrane</location>
        <topology evidence="1">Single-pass type II membrane protein</topology>
    </subcellularLocation>
</comment>
<accession>B9FSD7</accession>
<dbReference type="InterPro" id="IPR025846">
    <property type="entry name" value="TBL_N"/>
</dbReference>
<feature type="compositionally biased region" description="Basic and acidic residues" evidence="11">
    <location>
        <begin position="346"/>
        <end position="371"/>
    </location>
</feature>
<keyword evidence="7" id="KW-0333">Golgi apparatus</keyword>
<feature type="compositionally biased region" description="Gly residues" evidence="11">
    <location>
        <begin position="372"/>
        <end position="381"/>
    </location>
</feature>
<keyword evidence="10" id="KW-0325">Glycoprotein</keyword>
<dbReference type="Pfam" id="PF13839">
    <property type="entry name" value="PC-Esterase"/>
    <property type="match status" value="1"/>
</dbReference>
<gene>
    <name evidence="15" type="ORF">OsJ_20726</name>
</gene>
<keyword evidence="3" id="KW-0808">Transferase</keyword>
<dbReference type="HOGENOM" id="CLU_118808_0_0_1"/>
<sequence length="647" mass="69021">MAAAEVEHSGSSLPKKLVTFALCAIFTLSLIYFSSPPLIISSTTNLLSQFQTRARARTTDFSTHLPDSFPRFISQTHLPGVAVWKQCDYSDGKWVWDGDHGGAAAGGGSRYDSENCDMKMTYKCVINGKPDGGYLHWRWQPASCNLPALDPAAFLRLLRGKRLAFVGDSTARNQAEALVCHLATAARPVTVRRDEGAAGAQVWRWAFPSPHDVNVSTYWSPFLVRSEGHSEDYGMAHEVVVLDALTEPWASDLAAMDVMVISAGHWFPHSAVYYDDGEIVGVHGRPDMNRTEMSAPSVYRKVLRRTLEHVINATMADKLELVVVETIAPAHFDGRYSWNHRDACSRQRPYDGDVDGEAKVGDTGGRAKEGRAGGGGGGGHGGEAALPWAAVRGARRDEAGRHAARRAPGRVHLQERLRRRPGAGDGGERLPALMEGMFFCQWDSESQFADATRQHPYAPFRRTGCRQATSACLGMYLVGQAGIAVAEDGAGELVGGGGGRVDGESAAEGGGPGSGGRATEANINRSWHGFYVAAALFGGGFYVAAALFGGGFYVAAALFGGEVDGGGGGVVLLGGGGEAGEDVRRTWLGTEAAVPDVDTDGGNGGGCGRGRRRRGWAVREARAKEEGSETCGRDSAWGHSWPVPWDL</sequence>
<reference evidence="15" key="2">
    <citation type="submission" date="2008-12" db="EMBL/GenBank/DDBJ databases">
        <title>Improved gene annotation of the rice (Oryza sativa) genomes.</title>
        <authorList>
            <person name="Wang J."/>
            <person name="Li R."/>
            <person name="Fan W."/>
            <person name="Huang Q."/>
            <person name="Zhang J."/>
            <person name="Zhou Y."/>
            <person name="Hu Y."/>
            <person name="Zi S."/>
            <person name="Li J."/>
            <person name="Ni P."/>
            <person name="Zheng H."/>
            <person name="Zhang Y."/>
            <person name="Zhao M."/>
            <person name="Hao Q."/>
            <person name="McDermott J."/>
            <person name="Samudrala R."/>
            <person name="Kristiansen K."/>
            <person name="Wong G.K.-S."/>
        </authorList>
    </citation>
    <scope>NUCLEOTIDE SEQUENCE</scope>
</reference>
<keyword evidence="8 12" id="KW-0472">Membrane</keyword>
<evidence type="ECO:0000313" key="15">
    <source>
        <dbReference type="EMBL" id="EEE65398.1"/>
    </source>
</evidence>
<feature type="domain" description="Trichome birefringence-like N-terminal" evidence="14">
    <location>
        <begin position="85"/>
        <end position="145"/>
    </location>
</feature>
<dbReference type="PANTHER" id="PTHR32285">
    <property type="entry name" value="PROTEIN TRICHOME BIREFRINGENCE-LIKE 9-RELATED"/>
    <property type="match status" value="1"/>
</dbReference>
<dbReference type="InterPro" id="IPR029962">
    <property type="entry name" value="TBL"/>
</dbReference>
<protein>
    <submittedName>
        <fullName evidence="15">Uncharacterized protein</fullName>
    </submittedName>
</protein>
<evidence type="ECO:0000259" key="13">
    <source>
        <dbReference type="Pfam" id="PF13839"/>
    </source>
</evidence>
<dbReference type="Proteomes" id="UP000007752">
    <property type="component" value="Chromosome 6"/>
</dbReference>
<dbReference type="InterPro" id="IPR026057">
    <property type="entry name" value="TBL_C"/>
</dbReference>
<feature type="region of interest" description="Disordered" evidence="11">
    <location>
        <begin position="346"/>
        <end position="381"/>
    </location>
</feature>
<evidence type="ECO:0000256" key="7">
    <source>
        <dbReference type="ARBA" id="ARBA00023034"/>
    </source>
</evidence>
<dbReference type="EMBL" id="CM000143">
    <property type="protein sequence ID" value="EEE65398.1"/>
    <property type="molecule type" value="Genomic_DNA"/>
</dbReference>
<feature type="transmembrane region" description="Helical" evidence="12">
    <location>
        <begin position="530"/>
        <end position="555"/>
    </location>
</feature>
<evidence type="ECO:0000256" key="10">
    <source>
        <dbReference type="ARBA" id="ARBA00023180"/>
    </source>
</evidence>
<keyword evidence="9" id="KW-1015">Disulfide bond</keyword>
<feature type="domain" description="Trichome birefringence-like C-terminal" evidence="13">
    <location>
        <begin position="146"/>
        <end position="353"/>
    </location>
</feature>
<evidence type="ECO:0000256" key="6">
    <source>
        <dbReference type="ARBA" id="ARBA00022989"/>
    </source>
</evidence>
<dbReference type="AlphaFoldDB" id="B9FSD7"/>
<evidence type="ECO:0000256" key="3">
    <source>
        <dbReference type="ARBA" id="ARBA00022679"/>
    </source>
</evidence>
<reference evidence="15" key="1">
    <citation type="journal article" date="2005" name="PLoS Biol.">
        <title>The genomes of Oryza sativa: a history of duplications.</title>
        <authorList>
            <person name="Yu J."/>
            <person name="Wang J."/>
            <person name="Lin W."/>
            <person name="Li S."/>
            <person name="Li H."/>
            <person name="Zhou J."/>
            <person name="Ni P."/>
            <person name="Dong W."/>
            <person name="Hu S."/>
            <person name="Zeng C."/>
            <person name="Zhang J."/>
            <person name="Zhang Y."/>
            <person name="Li R."/>
            <person name="Xu Z."/>
            <person name="Li S."/>
            <person name="Li X."/>
            <person name="Zheng H."/>
            <person name="Cong L."/>
            <person name="Lin L."/>
            <person name="Yin J."/>
            <person name="Geng J."/>
            <person name="Li G."/>
            <person name="Shi J."/>
            <person name="Liu J."/>
            <person name="Lv H."/>
            <person name="Li J."/>
            <person name="Wang J."/>
            <person name="Deng Y."/>
            <person name="Ran L."/>
            <person name="Shi X."/>
            <person name="Wang X."/>
            <person name="Wu Q."/>
            <person name="Li C."/>
            <person name="Ren X."/>
            <person name="Wang J."/>
            <person name="Wang X."/>
            <person name="Li D."/>
            <person name="Liu D."/>
            <person name="Zhang X."/>
            <person name="Ji Z."/>
            <person name="Zhao W."/>
            <person name="Sun Y."/>
            <person name="Zhang Z."/>
            <person name="Bao J."/>
            <person name="Han Y."/>
            <person name="Dong L."/>
            <person name="Ji J."/>
            <person name="Chen P."/>
            <person name="Wu S."/>
            <person name="Liu J."/>
            <person name="Xiao Y."/>
            <person name="Bu D."/>
            <person name="Tan J."/>
            <person name="Yang L."/>
            <person name="Ye C."/>
            <person name="Zhang J."/>
            <person name="Xu J."/>
            <person name="Zhou Y."/>
            <person name="Yu Y."/>
            <person name="Zhang B."/>
            <person name="Zhuang S."/>
            <person name="Wei H."/>
            <person name="Liu B."/>
            <person name="Lei M."/>
            <person name="Yu H."/>
            <person name="Li Y."/>
            <person name="Xu H."/>
            <person name="Wei S."/>
            <person name="He X."/>
            <person name="Fang L."/>
            <person name="Zhang Z."/>
            <person name="Zhang Y."/>
            <person name="Huang X."/>
            <person name="Su Z."/>
            <person name="Tong W."/>
            <person name="Li J."/>
            <person name="Tong Z."/>
            <person name="Li S."/>
            <person name="Ye J."/>
            <person name="Wang L."/>
            <person name="Fang L."/>
            <person name="Lei T."/>
            <person name="Chen C."/>
            <person name="Chen H."/>
            <person name="Xu Z."/>
            <person name="Li H."/>
            <person name="Huang H."/>
            <person name="Zhang F."/>
            <person name="Xu H."/>
            <person name="Li N."/>
            <person name="Zhao C."/>
            <person name="Li S."/>
            <person name="Dong L."/>
            <person name="Huang Y."/>
            <person name="Li L."/>
            <person name="Xi Y."/>
            <person name="Qi Q."/>
            <person name="Li W."/>
            <person name="Zhang B."/>
            <person name="Hu W."/>
            <person name="Zhang Y."/>
            <person name="Tian X."/>
            <person name="Jiao Y."/>
            <person name="Liang X."/>
            <person name="Jin J."/>
            <person name="Gao L."/>
            <person name="Zheng W."/>
            <person name="Hao B."/>
            <person name="Liu S."/>
            <person name="Wang W."/>
            <person name="Yuan L."/>
            <person name="Cao M."/>
            <person name="McDermott J."/>
            <person name="Samudrala R."/>
            <person name="Wang J."/>
            <person name="Wong G.K."/>
            <person name="Yang H."/>
        </authorList>
    </citation>
    <scope>NUCLEOTIDE SEQUENCE [LARGE SCALE GENOMIC DNA]</scope>
</reference>
<proteinExistence type="inferred from homology"/>
<dbReference type="GO" id="GO:1990538">
    <property type="term" value="F:xylan O-acetyltransferase activity"/>
    <property type="evidence" value="ECO:0007669"/>
    <property type="project" value="UniProtKB-ARBA"/>
</dbReference>
<evidence type="ECO:0000256" key="9">
    <source>
        <dbReference type="ARBA" id="ARBA00023157"/>
    </source>
</evidence>
<evidence type="ECO:0000256" key="11">
    <source>
        <dbReference type="SAM" id="MobiDB-lite"/>
    </source>
</evidence>
<evidence type="ECO:0000256" key="2">
    <source>
        <dbReference type="ARBA" id="ARBA00007727"/>
    </source>
</evidence>
<evidence type="ECO:0000256" key="1">
    <source>
        <dbReference type="ARBA" id="ARBA00004323"/>
    </source>
</evidence>
<evidence type="ECO:0000256" key="4">
    <source>
        <dbReference type="ARBA" id="ARBA00022692"/>
    </source>
</evidence>
<evidence type="ECO:0000259" key="14">
    <source>
        <dbReference type="Pfam" id="PF14416"/>
    </source>
</evidence>
<dbReference type="Pfam" id="PF14416">
    <property type="entry name" value="PMR5N"/>
    <property type="match status" value="1"/>
</dbReference>
<evidence type="ECO:0000256" key="12">
    <source>
        <dbReference type="SAM" id="Phobius"/>
    </source>
</evidence>
<keyword evidence="5" id="KW-0735">Signal-anchor</keyword>
<feature type="region of interest" description="Disordered" evidence="11">
    <location>
        <begin position="496"/>
        <end position="517"/>
    </location>
</feature>
<evidence type="ECO:0000256" key="8">
    <source>
        <dbReference type="ARBA" id="ARBA00023136"/>
    </source>
</evidence>
<feature type="transmembrane region" description="Helical" evidence="12">
    <location>
        <begin position="17"/>
        <end position="35"/>
    </location>
</feature>
<keyword evidence="6 12" id="KW-1133">Transmembrane helix</keyword>
<organism evidence="15">
    <name type="scientific">Oryza sativa subsp. japonica</name>
    <name type="common">Rice</name>
    <dbReference type="NCBI Taxonomy" id="39947"/>
    <lineage>
        <taxon>Eukaryota</taxon>
        <taxon>Viridiplantae</taxon>
        <taxon>Streptophyta</taxon>
        <taxon>Embryophyta</taxon>
        <taxon>Tracheophyta</taxon>
        <taxon>Spermatophyta</taxon>
        <taxon>Magnoliopsida</taxon>
        <taxon>Liliopsida</taxon>
        <taxon>Poales</taxon>
        <taxon>Poaceae</taxon>
        <taxon>BOP clade</taxon>
        <taxon>Oryzoideae</taxon>
        <taxon>Oryzeae</taxon>
        <taxon>Oryzinae</taxon>
        <taxon>Oryza</taxon>
        <taxon>Oryza sativa</taxon>
    </lineage>
</organism>
<comment type="similarity">
    <text evidence="2">Belongs to the PC-esterase family. TBL subfamily.</text>
</comment>
<dbReference type="GO" id="GO:0000139">
    <property type="term" value="C:Golgi membrane"/>
    <property type="evidence" value="ECO:0007669"/>
    <property type="project" value="UniProtKB-SubCell"/>
</dbReference>
<name>B9FSD7_ORYSJ</name>